<dbReference type="GO" id="GO:0016787">
    <property type="term" value="F:hydrolase activity"/>
    <property type="evidence" value="ECO:0007669"/>
    <property type="project" value="UniProtKB-KW"/>
</dbReference>
<dbReference type="GO" id="GO:0005675">
    <property type="term" value="C:transcription factor TFIIH holo complex"/>
    <property type="evidence" value="ECO:0007669"/>
    <property type="project" value="TreeGrafter"/>
</dbReference>
<name>A0A183A0S2_9TREM</name>
<proteinExistence type="predicted"/>
<dbReference type="WBParaSite" id="ECPE_0000055701-mRNA-1">
    <property type="protein sequence ID" value="ECPE_0000055701-mRNA-1"/>
    <property type="gene ID" value="ECPE_0000055701"/>
</dbReference>
<organism evidence="5">
    <name type="scientific">Echinostoma caproni</name>
    <dbReference type="NCBI Taxonomy" id="27848"/>
    <lineage>
        <taxon>Eukaryota</taxon>
        <taxon>Metazoa</taxon>
        <taxon>Spiralia</taxon>
        <taxon>Lophotrochozoa</taxon>
        <taxon>Platyhelminthes</taxon>
        <taxon>Trematoda</taxon>
        <taxon>Digenea</taxon>
        <taxon>Plagiorchiida</taxon>
        <taxon>Echinostomata</taxon>
        <taxon>Echinostomatoidea</taxon>
        <taxon>Echinostomatidae</taxon>
        <taxon>Echinostoma</taxon>
    </lineage>
</organism>
<evidence type="ECO:0000256" key="2">
    <source>
        <dbReference type="ARBA" id="ARBA00022801"/>
    </source>
</evidence>
<dbReference type="AlphaFoldDB" id="A0A183A0S2"/>
<evidence type="ECO:0000256" key="3">
    <source>
        <dbReference type="ARBA" id="ARBA00022806"/>
    </source>
</evidence>
<keyword evidence="4" id="KW-0067">ATP-binding</keyword>
<accession>A0A183A0S2</accession>
<evidence type="ECO:0000313" key="5">
    <source>
        <dbReference type="WBParaSite" id="ECPE_0000055701-mRNA-1"/>
    </source>
</evidence>
<dbReference type="InterPro" id="IPR050615">
    <property type="entry name" value="ATP-dep_DNA_Helicase"/>
</dbReference>
<dbReference type="GO" id="GO:0043138">
    <property type="term" value="F:3'-5' DNA helicase activity"/>
    <property type="evidence" value="ECO:0007669"/>
    <property type="project" value="TreeGrafter"/>
</dbReference>
<dbReference type="GO" id="GO:0097550">
    <property type="term" value="C:transcription preinitiation complex"/>
    <property type="evidence" value="ECO:0007669"/>
    <property type="project" value="TreeGrafter"/>
</dbReference>
<evidence type="ECO:0000256" key="4">
    <source>
        <dbReference type="ARBA" id="ARBA00022840"/>
    </source>
</evidence>
<sequence length="119" mass="13585">LCTSGVAVEQWRAQFKLWSTAEDAQILRFTSDAKDRPSASACICISTYTMIAHSTKRSYEADRMMDWIKGQEWGLMLLDERGEIYHKDGKAVRGDNKSYHSHFRGYPSSIPPSMNSDLF</sequence>
<dbReference type="InterPro" id="IPR027417">
    <property type="entry name" value="P-loop_NTPase"/>
</dbReference>
<dbReference type="Gene3D" id="3.40.50.300">
    <property type="entry name" value="P-loop containing nucleotide triphosphate hydrolases"/>
    <property type="match status" value="1"/>
</dbReference>
<keyword evidence="1" id="KW-0547">Nucleotide-binding</keyword>
<dbReference type="GO" id="GO:0006367">
    <property type="term" value="P:transcription initiation at RNA polymerase II promoter"/>
    <property type="evidence" value="ECO:0007669"/>
    <property type="project" value="TreeGrafter"/>
</dbReference>
<dbReference type="GO" id="GO:0005524">
    <property type="term" value="F:ATP binding"/>
    <property type="evidence" value="ECO:0007669"/>
    <property type="project" value="UniProtKB-KW"/>
</dbReference>
<keyword evidence="2" id="KW-0378">Hydrolase</keyword>
<dbReference type="PANTHER" id="PTHR11274">
    <property type="entry name" value="RAD25/XP-B DNA REPAIR HELICASE"/>
    <property type="match status" value="1"/>
</dbReference>
<reference evidence="5" key="1">
    <citation type="submission" date="2016-06" db="UniProtKB">
        <authorList>
            <consortium name="WormBaseParasite"/>
        </authorList>
    </citation>
    <scope>IDENTIFICATION</scope>
</reference>
<dbReference type="PANTHER" id="PTHR11274:SF0">
    <property type="entry name" value="GENERAL TRANSCRIPTION AND DNA REPAIR FACTOR IIH HELICASE SUBUNIT XPB"/>
    <property type="match status" value="1"/>
</dbReference>
<dbReference type="GO" id="GO:0000112">
    <property type="term" value="C:nucleotide-excision repair factor 3 complex"/>
    <property type="evidence" value="ECO:0007669"/>
    <property type="project" value="TreeGrafter"/>
</dbReference>
<keyword evidence="3" id="KW-0347">Helicase</keyword>
<evidence type="ECO:0000256" key="1">
    <source>
        <dbReference type="ARBA" id="ARBA00022741"/>
    </source>
</evidence>
<protein>
    <submittedName>
        <fullName evidence="5">Nucleotid_trans domain-containing protein</fullName>
    </submittedName>
</protein>